<comment type="similarity">
    <text evidence="1">Belongs to the UPF0161 family.</text>
</comment>
<dbReference type="RefSeq" id="WP_136734982.1">
    <property type="nucleotide sequence ID" value="NZ_SWDB01000009.1"/>
</dbReference>
<dbReference type="Pfam" id="PF01809">
    <property type="entry name" value="YidD"/>
    <property type="match status" value="1"/>
</dbReference>
<keyword evidence="3" id="KW-1185">Reference proteome</keyword>
<keyword evidence="1" id="KW-1003">Cell membrane</keyword>
<dbReference type="GO" id="GO:0005886">
    <property type="term" value="C:plasma membrane"/>
    <property type="evidence" value="ECO:0007669"/>
    <property type="project" value="UniProtKB-SubCell"/>
</dbReference>
<comment type="function">
    <text evidence="1">Could be involved in insertion of integral membrane proteins into the membrane.</text>
</comment>
<dbReference type="PANTHER" id="PTHR33383:SF1">
    <property type="entry name" value="MEMBRANE PROTEIN INSERTION EFFICIENCY FACTOR-RELATED"/>
    <property type="match status" value="1"/>
</dbReference>
<organism evidence="2 3">
    <name type="scientific">Thalassotalea mangrovi</name>
    <dbReference type="NCBI Taxonomy" id="2572245"/>
    <lineage>
        <taxon>Bacteria</taxon>
        <taxon>Pseudomonadati</taxon>
        <taxon>Pseudomonadota</taxon>
        <taxon>Gammaproteobacteria</taxon>
        <taxon>Alteromonadales</taxon>
        <taxon>Colwelliaceae</taxon>
        <taxon>Thalassotalea</taxon>
    </lineage>
</organism>
<accession>A0A4U1B761</accession>
<comment type="subcellular location">
    <subcellularLocation>
        <location evidence="1">Cell membrane</location>
        <topology evidence="1">Peripheral membrane protein</topology>
        <orientation evidence="1">Cytoplasmic side</orientation>
    </subcellularLocation>
</comment>
<evidence type="ECO:0000313" key="2">
    <source>
        <dbReference type="EMBL" id="TKB46408.1"/>
    </source>
</evidence>
<dbReference type="EMBL" id="SWDB01000009">
    <property type="protein sequence ID" value="TKB46408.1"/>
    <property type="molecule type" value="Genomic_DNA"/>
</dbReference>
<evidence type="ECO:0000256" key="1">
    <source>
        <dbReference type="HAMAP-Rule" id="MF_00386"/>
    </source>
</evidence>
<name>A0A4U1B761_9GAMM</name>
<dbReference type="InterPro" id="IPR002696">
    <property type="entry name" value="Membr_insert_effic_factor_YidD"/>
</dbReference>
<dbReference type="PANTHER" id="PTHR33383">
    <property type="entry name" value="MEMBRANE PROTEIN INSERTION EFFICIENCY FACTOR-RELATED"/>
    <property type="match status" value="1"/>
</dbReference>
<comment type="caution">
    <text evidence="2">The sequence shown here is derived from an EMBL/GenBank/DDBJ whole genome shotgun (WGS) entry which is preliminary data.</text>
</comment>
<dbReference type="SMART" id="SM01234">
    <property type="entry name" value="Haemolytic"/>
    <property type="match status" value="1"/>
</dbReference>
<dbReference type="Proteomes" id="UP000307999">
    <property type="component" value="Unassembled WGS sequence"/>
</dbReference>
<evidence type="ECO:0000313" key="3">
    <source>
        <dbReference type="Proteomes" id="UP000307999"/>
    </source>
</evidence>
<sequence>MAKNQSAAQTLVIAPIKAYQRWLSPLLGNNCRFNPTCSSYAITAINRFGVVKGCWLAIKRILKCHPLHAGGDDPVPKSKQEN</sequence>
<reference evidence="2 3" key="1">
    <citation type="submission" date="2019-04" db="EMBL/GenBank/DDBJ databases">
        <title>Thalassotalea guangxiensis sp. nov., isolated from sediment of the coastal wetland.</title>
        <authorList>
            <person name="Zheng S."/>
            <person name="Zhang D."/>
        </authorList>
    </citation>
    <scope>NUCLEOTIDE SEQUENCE [LARGE SCALE GENOMIC DNA]</scope>
    <source>
        <strain evidence="2 3">ZS-4</strain>
    </source>
</reference>
<keyword evidence="1" id="KW-0472">Membrane</keyword>
<dbReference type="OrthoDB" id="9801753at2"/>
<dbReference type="HAMAP" id="MF_00386">
    <property type="entry name" value="UPF0161_YidD"/>
    <property type="match status" value="1"/>
</dbReference>
<proteinExistence type="inferred from homology"/>
<dbReference type="NCBIfam" id="TIGR00278">
    <property type="entry name" value="membrane protein insertion efficiency factor YidD"/>
    <property type="match status" value="1"/>
</dbReference>
<protein>
    <recommendedName>
        <fullName evidence="1">Putative membrane protein insertion efficiency factor</fullName>
    </recommendedName>
</protein>
<gene>
    <name evidence="2" type="primary">yidD</name>
    <name evidence="2" type="ORF">E8M12_04965</name>
</gene>
<dbReference type="AlphaFoldDB" id="A0A4U1B761"/>